<feature type="region of interest" description="Disordered" evidence="1">
    <location>
        <begin position="72"/>
        <end position="108"/>
    </location>
</feature>
<name>A0A4C1WT01_EUMVA</name>
<gene>
    <name evidence="2" type="primary">scra</name>
    <name evidence="2" type="ORF">EVAR_29477_1</name>
</gene>
<feature type="region of interest" description="Disordered" evidence="1">
    <location>
        <begin position="372"/>
        <end position="396"/>
    </location>
</feature>
<dbReference type="Proteomes" id="UP000299102">
    <property type="component" value="Unassembled WGS sequence"/>
</dbReference>
<dbReference type="OrthoDB" id="5915976at2759"/>
<evidence type="ECO:0000256" key="1">
    <source>
        <dbReference type="SAM" id="MobiDB-lite"/>
    </source>
</evidence>
<feature type="region of interest" description="Disordered" evidence="1">
    <location>
        <begin position="481"/>
        <end position="509"/>
    </location>
</feature>
<dbReference type="AlphaFoldDB" id="A0A4C1WT01"/>
<dbReference type="STRING" id="151549.A0A4C1WT01"/>
<accession>A0A4C1WT01</accession>
<reference evidence="2 3" key="1">
    <citation type="journal article" date="2019" name="Commun. Biol.">
        <title>The bagworm genome reveals a unique fibroin gene that provides high tensile strength.</title>
        <authorList>
            <person name="Kono N."/>
            <person name="Nakamura H."/>
            <person name="Ohtoshi R."/>
            <person name="Tomita M."/>
            <person name="Numata K."/>
            <person name="Arakawa K."/>
        </authorList>
    </citation>
    <scope>NUCLEOTIDE SEQUENCE [LARGE SCALE GENOMIC DNA]</scope>
</reference>
<evidence type="ECO:0000313" key="2">
    <source>
        <dbReference type="EMBL" id="GBP54401.1"/>
    </source>
</evidence>
<feature type="compositionally biased region" description="Basic and acidic residues" evidence="1">
    <location>
        <begin position="186"/>
        <end position="205"/>
    </location>
</feature>
<feature type="compositionally biased region" description="Polar residues" evidence="1">
    <location>
        <begin position="482"/>
        <end position="492"/>
    </location>
</feature>
<feature type="compositionally biased region" description="Basic and acidic residues" evidence="1">
    <location>
        <begin position="373"/>
        <end position="393"/>
    </location>
</feature>
<sequence>MLALSRTARRARRLASVEQVGLATLNCQKISVRAPPPTSRDGNAQSQFALARVRQADHGGERGGAPLIASRQRVAAHGPRARSARTARHSLRDTENPTEGEGYRRASAGRSRLVYEFTKPNVADRARQEPRGTPPPAPAAAEMATALVAAPLADQPTVAKKPSIKKYRAPTPPKKVVDAEDDCDSEKDKENDVVVRPEVHREDTKPQTADVPAEAAATAGPGAGAAGRGSVLSRAAMFEAGSPRARDPAEMSLRERKALFEKNKGAAIVPKAPFGLAPPAKALCPDLKAKSVKPLRPVVAAQAETAPEPPRADRSPEGDDVSQTSLGGGIKGKLAALFSKERTISESTIAGKYKLEREKEMEMLQTRFHHVKKLDQKQAEHESDNENEHEQSEKAPLMGSAVSLNQPPKKPEIIGQLPKVKFQEKCKSSNSLHDDAAIAVNDEKLVIGSQPVKRRSSQDSPVVLSVLEDAKRLKVNNDLEAPQSNGVAQSNGLRPHLPDTGAGTADRYDDGADCGGRSAAVYDDLWSDMLRDNGGIVASLLRRHLTKSVKAAGHRMTGEKSCCTLQRERFTSGLWKLPPYKSLRRRRG</sequence>
<feature type="region of interest" description="Disordered" evidence="1">
    <location>
        <begin position="121"/>
        <end position="140"/>
    </location>
</feature>
<organism evidence="2 3">
    <name type="scientific">Eumeta variegata</name>
    <name type="common">Bagworm moth</name>
    <name type="synonym">Eumeta japonica</name>
    <dbReference type="NCBI Taxonomy" id="151549"/>
    <lineage>
        <taxon>Eukaryota</taxon>
        <taxon>Metazoa</taxon>
        <taxon>Ecdysozoa</taxon>
        <taxon>Arthropoda</taxon>
        <taxon>Hexapoda</taxon>
        <taxon>Insecta</taxon>
        <taxon>Pterygota</taxon>
        <taxon>Neoptera</taxon>
        <taxon>Endopterygota</taxon>
        <taxon>Lepidoptera</taxon>
        <taxon>Glossata</taxon>
        <taxon>Ditrysia</taxon>
        <taxon>Tineoidea</taxon>
        <taxon>Psychidae</taxon>
        <taxon>Oiketicinae</taxon>
        <taxon>Eumeta</taxon>
    </lineage>
</organism>
<protein>
    <submittedName>
        <fullName evidence="2">Anillin</fullName>
    </submittedName>
</protein>
<evidence type="ECO:0000313" key="3">
    <source>
        <dbReference type="Proteomes" id="UP000299102"/>
    </source>
</evidence>
<feature type="region of interest" description="Disordered" evidence="1">
    <location>
        <begin position="301"/>
        <end position="328"/>
    </location>
</feature>
<dbReference type="EMBL" id="BGZK01000646">
    <property type="protein sequence ID" value="GBP54401.1"/>
    <property type="molecule type" value="Genomic_DNA"/>
</dbReference>
<feature type="compositionally biased region" description="Basic residues" evidence="1">
    <location>
        <begin position="79"/>
        <end position="89"/>
    </location>
</feature>
<feature type="region of interest" description="Disordered" evidence="1">
    <location>
        <begin position="159"/>
        <end position="228"/>
    </location>
</feature>
<keyword evidence="3" id="KW-1185">Reference proteome</keyword>
<proteinExistence type="predicted"/>
<comment type="caution">
    <text evidence="2">The sequence shown here is derived from an EMBL/GenBank/DDBJ whole genome shotgun (WGS) entry which is preliminary data.</text>
</comment>